<feature type="domain" description="CLIC N-terminal" evidence="25">
    <location>
        <begin position="91"/>
        <end position="176"/>
    </location>
</feature>
<dbReference type="InterPro" id="IPR002946">
    <property type="entry name" value="CLIC"/>
</dbReference>
<dbReference type="OrthoDB" id="1935530at2759"/>
<evidence type="ECO:0000256" key="22">
    <source>
        <dbReference type="ARBA" id="ARBA00075836"/>
    </source>
</evidence>
<gene>
    <name evidence="26" type="primary">LOC116450796</name>
</gene>
<dbReference type="Pfam" id="PF13410">
    <property type="entry name" value="GST_C_2"/>
    <property type="match status" value="1"/>
</dbReference>
<dbReference type="InterPro" id="IPR030253">
    <property type="entry name" value="GST_C_CLIC-2"/>
</dbReference>
<comment type="catalytic activity">
    <reaction evidence="17">
        <text>cumene hydroperoxide + 2 glutathione = 2-phenylpropan-2-ol + glutathione disulfide + H2O</text>
        <dbReference type="Rhea" id="RHEA:69651"/>
        <dbReference type="ChEBI" id="CHEBI:15377"/>
        <dbReference type="ChEBI" id="CHEBI:57925"/>
        <dbReference type="ChEBI" id="CHEBI:58297"/>
        <dbReference type="ChEBI" id="CHEBI:78673"/>
        <dbReference type="ChEBI" id="CHEBI:131607"/>
    </reaction>
    <physiologicalReaction direction="left-to-right" evidence="17">
        <dbReference type="Rhea" id="RHEA:69652"/>
    </physiologicalReaction>
</comment>
<evidence type="ECO:0000256" key="15">
    <source>
        <dbReference type="ARBA" id="ARBA00023303"/>
    </source>
</evidence>
<evidence type="ECO:0000256" key="8">
    <source>
        <dbReference type="ARBA" id="ARBA00022989"/>
    </source>
</evidence>
<evidence type="ECO:0000256" key="19">
    <source>
        <dbReference type="ARBA" id="ARBA00055840"/>
    </source>
</evidence>
<dbReference type="Gene3D" id="3.40.30.10">
    <property type="entry name" value="Glutaredoxin"/>
    <property type="match status" value="1"/>
</dbReference>
<keyword evidence="15" id="KW-0407">Ion channel</keyword>
<evidence type="ECO:0000256" key="24">
    <source>
        <dbReference type="SAM" id="MobiDB-lite"/>
    </source>
</evidence>
<comment type="subcellular location">
    <subcellularLocation>
        <location evidence="2">Cytoplasm</location>
    </subcellularLocation>
    <subcellularLocation>
        <location evidence="1">Membrane</location>
        <topology evidence="1">Single-pass membrane protein</topology>
    </subcellularLocation>
</comment>
<dbReference type="InterPro" id="IPR053823">
    <property type="entry name" value="CLIC_N"/>
</dbReference>
<evidence type="ECO:0000256" key="14">
    <source>
        <dbReference type="ARBA" id="ARBA00023214"/>
    </source>
</evidence>
<dbReference type="GO" id="GO:0005254">
    <property type="term" value="F:chloride channel activity"/>
    <property type="evidence" value="ECO:0007669"/>
    <property type="project" value="UniProtKB-KW"/>
</dbReference>
<name>A0A8C3DQM6_CORMO</name>
<dbReference type="InterPro" id="IPR036282">
    <property type="entry name" value="Glutathione-S-Trfase_C_sf"/>
</dbReference>
<keyword evidence="27" id="KW-1185">Reference proteome</keyword>
<evidence type="ECO:0000256" key="21">
    <source>
        <dbReference type="ARBA" id="ARBA00071966"/>
    </source>
</evidence>
<dbReference type="PANTHER" id="PTHR45476:SF3">
    <property type="entry name" value="CHLORIDE INTRACELLULAR CHANNEL PROTEIN"/>
    <property type="match status" value="1"/>
</dbReference>
<dbReference type="InterPro" id="IPR036249">
    <property type="entry name" value="Thioredoxin-like_sf"/>
</dbReference>
<accession>A0A8U7N895</accession>
<dbReference type="FunFam" id="3.40.30.10:FF:000069">
    <property type="entry name" value="Chloride intracellular channel 2"/>
    <property type="match status" value="1"/>
</dbReference>
<dbReference type="GO" id="GO:0034707">
    <property type="term" value="C:chloride channel complex"/>
    <property type="evidence" value="ECO:0007669"/>
    <property type="project" value="UniProtKB-KW"/>
</dbReference>
<dbReference type="GO" id="GO:0016491">
    <property type="term" value="F:oxidoreductase activity"/>
    <property type="evidence" value="ECO:0007669"/>
    <property type="project" value="UniProtKB-KW"/>
</dbReference>
<dbReference type="PANTHER" id="PTHR45476">
    <property type="entry name" value="CHLORIDE INTRACELLULAR CHANNEL PROTEIN 6-RELATED"/>
    <property type="match status" value="1"/>
</dbReference>
<dbReference type="CDD" id="cd03061">
    <property type="entry name" value="GST_N_CLIC"/>
    <property type="match status" value="1"/>
</dbReference>
<dbReference type="Pfam" id="PF22441">
    <property type="entry name" value="CLIC-like_N"/>
    <property type="match status" value="1"/>
</dbReference>
<evidence type="ECO:0000313" key="26">
    <source>
        <dbReference type="Ensembl" id="ENSCMUP00000009176.2"/>
    </source>
</evidence>
<keyword evidence="9" id="KW-0560">Oxidoreductase</keyword>
<feature type="compositionally biased region" description="Polar residues" evidence="24">
    <location>
        <begin position="62"/>
        <end position="77"/>
    </location>
</feature>
<evidence type="ECO:0000256" key="3">
    <source>
        <dbReference type="ARBA" id="ARBA00007655"/>
    </source>
</evidence>
<evidence type="ECO:0000256" key="2">
    <source>
        <dbReference type="ARBA" id="ARBA00004496"/>
    </source>
</evidence>
<keyword evidence="12" id="KW-1015">Disulfide bond</keyword>
<accession>A0A8C3DQM6</accession>
<evidence type="ECO:0000256" key="6">
    <source>
        <dbReference type="ARBA" id="ARBA00022692"/>
    </source>
</evidence>
<evidence type="ECO:0000256" key="23">
    <source>
        <dbReference type="ARBA" id="ARBA00078381"/>
    </source>
</evidence>
<evidence type="ECO:0000313" key="27">
    <source>
        <dbReference type="Proteomes" id="UP000694553"/>
    </source>
</evidence>
<evidence type="ECO:0000256" key="4">
    <source>
        <dbReference type="ARBA" id="ARBA00022448"/>
    </source>
</evidence>
<dbReference type="PRINTS" id="PR01263">
    <property type="entry name" value="INTCLCHANNEL"/>
</dbReference>
<keyword evidence="8" id="KW-1133">Transmembrane helix</keyword>
<reference evidence="26" key="2">
    <citation type="submission" date="2025-08" db="UniProtKB">
        <authorList>
            <consortium name="Ensembl"/>
        </authorList>
    </citation>
    <scope>IDENTIFICATION</scope>
</reference>
<dbReference type="SUPFAM" id="SSF47616">
    <property type="entry name" value="GST C-terminal domain-like"/>
    <property type="match status" value="1"/>
</dbReference>
<evidence type="ECO:0000256" key="5">
    <source>
        <dbReference type="ARBA" id="ARBA00022490"/>
    </source>
</evidence>
<dbReference type="Gene3D" id="1.20.1050.10">
    <property type="match status" value="1"/>
</dbReference>
<organism evidence="26 27">
    <name type="scientific">Corvus moneduloides</name>
    <name type="common">New Caledonian crow</name>
    <dbReference type="NCBI Taxonomy" id="1196302"/>
    <lineage>
        <taxon>Eukaryota</taxon>
        <taxon>Metazoa</taxon>
        <taxon>Chordata</taxon>
        <taxon>Craniata</taxon>
        <taxon>Vertebrata</taxon>
        <taxon>Euteleostomi</taxon>
        <taxon>Archelosauria</taxon>
        <taxon>Archosauria</taxon>
        <taxon>Dinosauria</taxon>
        <taxon>Saurischia</taxon>
        <taxon>Theropoda</taxon>
        <taxon>Coelurosauria</taxon>
        <taxon>Aves</taxon>
        <taxon>Neognathae</taxon>
        <taxon>Neoaves</taxon>
        <taxon>Telluraves</taxon>
        <taxon>Australaves</taxon>
        <taxon>Passeriformes</taxon>
        <taxon>Corvoidea</taxon>
        <taxon>Corvidae</taxon>
        <taxon>Corvus</taxon>
    </lineage>
</organism>
<evidence type="ECO:0000259" key="25">
    <source>
        <dbReference type="Pfam" id="PF22441"/>
    </source>
</evidence>
<keyword evidence="10" id="KW-0406">Ion transport</keyword>
<dbReference type="CDD" id="cd10298">
    <property type="entry name" value="GST_C_CLIC2"/>
    <property type="match status" value="1"/>
</dbReference>
<evidence type="ECO:0000256" key="17">
    <source>
        <dbReference type="ARBA" id="ARBA00036755"/>
    </source>
</evidence>
<keyword evidence="4" id="KW-0813">Transport</keyword>
<dbReference type="Ensembl" id="ENSCMUT00000009873.2">
    <property type="protein sequence ID" value="ENSCMUP00000009176.2"/>
    <property type="gene ID" value="ENSCMUG00000005892.2"/>
</dbReference>
<dbReference type="SFLD" id="SFLDS00019">
    <property type="entry name" value="Glutathione_Transferase_(cytos"/>
    <property type="match status" value="1"/>
</dbReference>
<keyword evidence="6" id="KW-0812">Transmembrane</keyword>
<dbReference type="RefSeq" id="XP_031979469.1">
    <property type="nucleotide sequence ID" value="XM_032123578.1"/>
</dbReference>
<dbReference type="OMA" id="CAEDILV"/>
<keyword evidence="7" id="KW-0851">Voltage-gated channel</keyword>
<dbReference type="Proteomes" id="UP000694553">
    <property type="component" value="Unassembled WGS sequence"/>
</dbReference>
<evidence type="ECO:0000256" key="13">
    <source>
        <dbReference type="ARBA" id="ARBA00023173"/>
    </source>
</evidence>
<keyword evidence="11" id="KW-0472">Membrane</keyword>
<evidence type="ECO:0000256" key="11">
    <source>
        <dbReference type="ARBA" id="ARBA00023136"/>
    </source>
</evidence>
<evidence type="ECO:0000256" key="18">
    <source>
        <dbReference type="ARBA" id="ARBA00049530"/>
    </source>
</evidence>
<keyword evidence="14" id="KW-0868">Chloride</keyword>
<evidence type="ECO:0000256" key="12">
    <source>
        <dbReference type="ARBA" id="ARBA00023157"/>
    </source>
</evidence>
<dbReference type="SUPFAM" id="SSF52833">
    <property type="entry name" value="Thioredoxin-like"/>
    <property type="match status" value="1"/>
</dbReference>
<sequence>MSERPCSFLPLLAGPGAHPIAPPFFKRKESVSSSPLRSKSSREGPSHQPSESLPPSELCRGQINSPQECAASGSSPHCRMDSQQHTATKEPEIELFVKAGLDGENIGNCPFCQRLFMVLWLKGVKFNVTTVDMTRKPEELKDLAPGTNPPFLLFNKELKTDFIKIEEFLEQTLCPPMYPHLSPKYKESFDVGSDIFAKFSAYIKNPRKEANINFEKALLREFQRLDIYLNTPLPEEIDQDSVEDITISRRKFLDGDHLTLADCNLLPKLHIIKIAAKKYRDFEIPEDMTGVWRYLNNAYACDEFNHTCPADEEIEHTYASVARKMT</sequence>
<evidence type="ECO:0000256" key="20">
    <source>
        <dbReference type="ARBA" id="ARBA00063949"/>
    </source>
</evidence>
<evidence type="ECO:0000256" key="16">
    <source>
        <dbReference type="ARBA" id="ARBA00024167"/>
    </source>
</evidence>
<reference evidence="27" key="1">
    <citation type="submission" date="2019-10" db="EMBL/GenBank/DDBJ databases">
        <title>Corvus moneduloides (New Caledonian crow) genome, bCorMon1, primary haplotype.</title>
        <authorList>
            <person name="Rutz C."/>
            <person name="Fungtammasan C."/>
            <person name="Mountcastle J."/>
            <person name="Formenti G."/>
            <person name="Chow W."/>
            <person name="Howe K."/>
            <person name="Steele M.P."/>
            <person name="Fernandes J."/>
            <person name="Gilbert M.T.P."/>
            <person name="Fedrigo O."/>
            <person name="Jarvis E.D."/>
            <person name="Gemmell N."/>
        </authorList>
    </citation>
    <scope>NUCLEOTIDE SEQUENCE [LARGE SCALE GENOMIC DNA]</scope>
</reference>
<evidence type="ECO:0000256" key="9">
    <source>
        <dbReference type="ARBA" id="ARBA00023002"/>
    </source>
</evidence>
<dbReference type="NCBIfam" id="TIGR00862">
    <property type="entry name" value="O-ClC"/>
    <property type="match status" value="1"/>
</dbReference>
<dbReference type="AlphaFoldDB" id="A0A8C3DQM6"/>
<dbReference type="InterPro" id="IPR040079">
    <property type="entry name" value="Glutathione_S-Trfase"/>
</dbReference>
<dbReference type="GO" id="GO:0005737">
    <property type="term" value="C:cytoplasm"/>
    <property type="evidence" value="ECO:0007669"/>
    <property type="project" value="UniProtKB-SubCell"/>
</dbReference>
<comment type="catalytic activity">
    <reaction evidence="16">
        <text>chloride(in) = chloride(out)</text>
        <dbReference type="Rhea" id="RHEA:29823"/>
        <dbReference type="ChEBI" id="CHEBI:17996"/>
    </reaction>
</comment>
<evidence type="ECO:0000256" key="10">
    <source>
        <dbReference type="ARBA" id="ARBA00023065"/>
    </source>
</evidence>
<comment type="subunit">
    <text evidence="20">Monomer. Interacts with TRAPPC2 and RYR2.</text>
</comment>
<comment type="similarity">
    <text evidence="3">Belongs to the chloride channel CLIC family.</text>
</comment>
<reference evidence="26" key="3">
    <citation type="submission" date="2025-09" db="UniProtKB">
        <authorList>
            <consortium name="Ensembl"/>
        </authorList>
    </citation>
    <scope>IDENTIFICATION</scope>
</reference>
<keyword evidence="13" id="KW-0869">Chloride channel</keyword>
<comment type="catalytic activity">
    <reaction evidence="18">
        <text>tert-butyl hydroperoxide + 2 glutathione = tert-butanol + glutathione disulfide + H2O</text>
        <dbReference type="Rhea" id="RHEA:69412"/>
        <dbReference type="ChEBI" id="CHEBI:15377"/>
        <dbReference type="ChEBI" id="CHEBI:45895"/>
        <dbReference type="ChEBI" id="CHEBI:57925"/>
        <dbReference type="ChEBI" id="CHEBI:58297"/>
        <dbReference type="ChEBI" id="CHEBI:64090"/>
    </reaction>
    <physiologicalReaction direction="left-to-right" evidence="18">
        <dbReference type="Rhea" id="RHEA:69413"/>
    </physiologicalReaction>
</comment>
<protein>
    <recommendedName>
        <fullName evidence="21">Chloride intracellular channel protein 2</fullName>
    </recommendedName>
    <alternativeName>
        <fullName evidence="22">Glutaredoxin-like oxidoreductase CLIC2</fullName>
    </alternativeName>
    <alternativeName>
        <fullName evidence="23">Glutaredoxin-like peroxidase CLIC2</fullName>
    </alternativeName>
</protein>
<comment type="function">
    <text evidence="19">In the soluble state, catalyzes glutaredoxin-like thiol disulfide exchange reactions with reduced glutathione as electron donor. Displays weak glutathione peroxidase activity. Can insert into membranes and form chloride ion channels. Membrane insertion seems to be redox-regulated and may occur only under oxidizing conditions. Modulates the activity of RYR2 and inhibits calcium influx.</text>
</comment>
<keyword evidence="5" id="KW-0963">Cytoplasm</keyword>
<proteinExistence type="inferred from homology"/>
<evidence type="ECO:0000256" key="1">
    <source>
        <dbReference type="ARBA" id="ARBA00004167"/>
    </source>
</evidence>
<dbReference type="GeneID" id="116450796"/>
<feature type="region of interest" description="Disordered" evidence="24">
    <location>
        <begin position="1"/>
        <end position="86"/>
    </location>
</feature>
<evidence type="ECO:0000256" key="7">
    <source>
        <dbReference type="ARBA" id="ARBA00022882"/>
    </source>
</evidence>
<dbReference type="FunFam" id="1.20.1050.10:FF:000001">
    <property type="entry name" value="Chloride intracellular channel 2"/>
    <property type="match status" value="1"/>
</dbReference>